<name>A0A0L6VEU4_9BASI</name>
<accession>A0A0L6VEU4</accession>
<keyword evidence="2" id="KW-1133">Transmembrane helix</keyword>
<feature type="compositionally biased region" description="Polar residues" evidence="1">
    <location>
        <begin position="17"/>
        <end position="42"/>
    </location>
</feature>
<keyword evidence="4" id="KW-1185">Reference proteome</keyword>
<protein>
    <submittedName>
        <fullName evidence="3">Uncharacterized protein</fullName>
    </submittedName>
</protein>
<evidence type="ECO:0000256" key="2">
    <source>
        <dbReference type="SAM" id="Phobius"/>
    </source>
</evidence>
<comment type="caution">
    <text evidence="3">The sequence shown here is derived from an EMBL/GenBank/DDBJ whole genome shotgun (WGS) entry which is preliminary data.</text>
</comment>
<dbReference type="VEuPathDB" id="FungiDB:VP01_1776g8"/>
<evidence type="ECO:0000313" key="4">
    <source>
        <dbReference type="Proteomes" id="UP000037035"/>
    </source>
</evidence>
<feature type="compositionally biased region" description="Polar residues" evidence="1">
    <location>
        <begin position="306"/>
        <end position="319"/>
    </location>
</feature>
<evidence type="ECO:0000256" key="1">
    <source>
        <dbReference type="SAM" id="MobiDB-lite"/>
    </source>
</evidence>
<reference evidence="3 4" key="1">
    <citation type="submission" date="2015-08" db="EMBL/GenBank/DDBJ databases">
        <title>Next Generation Sequencing and Analysis of the Genome of Puccinia sorghi L Schw, the Causal Agent of Maize Common Rust.</title>
        <authorList>
            <person name="Rochi L."/>
            <person name="Burguener G."/>
            <person name="Darino M."/>
            <person name="Turjanski A."/>
            <person name="Kreff E."/>
            <person name="Dieguez M.J."/>
            <person name="Sacco F."/>
        </authorList>
    </citation>
    <scope>NUCLEOTIDE SEQUENCE [LARGE SCALE GENOMIC DNA]</scope>
    <source>
        <strain evidence="3 4">RO10H11247</strain>
    </source>
</reference>
<keyword evidence="2" id="KW-0812">Transmembrane</keyword>
<keyword evidence="2" id="KW-0472">Membrane</keyword>
<feature type="region of interest" description="Disordered" evidence="1">
    <location>
        <begin position="15"/>
        <end position="46"/>
    </location>
</feature>
<gene>
    <name evidence="3" type="ORF">VP01_1776g8</name>
</gene>
<dbReference type="OrthoDB" id="2596908at2759"/>
<feature type="region of interest" description="Disordered" evidence="1">
    <location>
        <begin position="209"/>
        <end position="231"/>
    </location>
</feature>
<dbReference type="AlphaFoldDB" id="A0A0L6VEU4"/>
<organism evidence="3 4">
    <name type="scientific">Puccinia sorghi</name>
    <dbReference type="NCBI Taxonomy" id="27349"/>
    <lineage>
        <taxon>Eukaryota</taxon>
        <taxon>Fungi</taxon>
        <taxon>Dikarya</taxon>
        <taxon>Basidiomycota</taxon>
        <taxon>Pucciniomycotina</taxon>
        <taxon>Pucciniomycetes</taxon>
        <taxon>Pucciniales</taxon>
        <taxon>Pucciniaceae</taxon>
        <taxon>Puccinia</taxon>
    </lineage>
</organism>
<evidence type="ECO:0000313" key="3">
    <source>
        <dbReference type="EMBL" id="KNZ59249.1"/>
    </source>
</evidence>
<feature type="transmembrane region" description="Helical" evidence="2">
    <location>
        <begin position="370"/>
        <end position="395"/>
    </location>
</feature>
<proteinExistence type="predicted"/>
<feature type="region of interest" description="Disordered" evidence="1">
    <location>
        <begin position="293"/>
        <end position="326"/>
    </location>
</feature>
<dbReference type="Proteomes" id="UP000037035">
    <property type="component" value="Unassembled WGS sequence"/>
</dbReference>
<sequence>MSELSGSAAIIDKILSPGSSRTRGPAPVTTNDANNSTGSGNTRETDTTAAYYGSSCSVSFGRGTRTREARSLKESISRRSLDASSLRDDERSALFLTESAEKCVESSRKWGATAGFPLGVGICYTVGYVDEQKSIVGGQINVFRFGTVADQEGALRLSQPPWAPSDDPTHLINPANPQLTASYGKTEMVLIGSFHLNLQVDPQTLKASRIRRHDDADRLSTLSPSGARVVSQDTPLLPSHFFDLSDRPAKRSPLAGTQPWGLFKRQAVASVSSNKDFSSDSACSDAGLSRNPFFSGDGTEAPPSAETPSSFVDSKQSTSPPIPPSPFVSAASRDVNVSFTLPSDFKQANSLLSVRSINFTEAAYELPGRYLMVLPVGLILYGALSSVAFFVVMAVTYERTRYRRGVWHHHKD</sequence>
<dbReference type="STRING" id="27349.A0A0L6VEU4"/>
<dbReference type="EMBL" id="LAVV01006588">
    <property type="protein sequence ID" value="KNZ59249.1"/>
    <property type="molecule type" value="Genomic_DNA"/>
</dbReference>